<proteinExistence type="predicted"/>
<name>A0A1H4M6P9_9NOCA</name>
<accession>A0A1H4M6P9</accession>
<dbReference type="EMBL" id="FNSV01000005">
    <property type="protein sequence ID" value="SEB78477.1"/>
    <property type="molecule type" value="Genomic_DNA"/>
</dbReference>
<evidence type="ECO:0000313" key="1">
    <source>
        <dbReference type="EMBL" id="SEB78477.1"/>
    </source>
</evidence>
<reference evidence="2" key="1">
    <citation type="submission" date="2016-10" db="EMBL/GenBank/DDBJ databases">
        <authorList>
            <person name="Varghese N."/>
            <person name="Submissions S."/>
        </authorList>
    </citation>
    <scope>NUCLEOTIDE SEQUENCE [LARGE SCALE GENOMIC DNA]</scope>
    <source>
        <strain evidence="2">DSM 44498</strain>
    </source>
</reference>
<protein>
    <submittedName>
        <fullName evidence="1">Uncharacterized protein</fullName>
    </submittedName>
</protein>
<evidence type="ECO:0000313" key="2">
    <source>
        <dbReference type="Proteomes" id="UP000183561"/>
    </source>
</evidence>
<organism evidence="1 2">
    <name type="scientific">Rhodococcus koreensis</name>
    <dbReference type="NCBI Taxonomy" id="99653"/>
    <lineage>
        <taxon>Bacteria</taxon>
        <taxon>Bacillati</taxon>
        <taxon>Actinomycetota</taxon>
        <taxon>Actinomycetes</taxon>
        <taxon>Mycobacteriales</taxon>
        <taxon>Nocardiaceae</taxon>
        <taxon>Rhodococcus</taxon>
    </lineage>
</organism>
<keyword evidence="2" id="KW-1185">Reference proteome</keyword>
<sequence length="187" mass="20522">MSLGNTQFRRLIPDRRAGEWCEDEACAAIVGRLSRPPADRGLRVHAPMPITAEKDLTLELSAVTAFASGLLLQLAMHVTGIRADFARYETRPLTDPHDWSARWSYLTVFVLVDDLDGPADSLHPTEPCSDESGPYRTTPLYWIGTYPRAGSLIVTTSWTEIGLHPTSITLTLGPSPFPTTSESDAGR</sequence>
<dbReference type="Proteomes" id="UP000183561">
    <property type="component" value="Unassembled WGS sequence"/>
</dbReference>
<dbReference type="AlphaFoldDB" id="A0A1H4M6P9"/>
<gene>
    <name evidence="1" type="ORF">SAMN04490239_1652</name>
</gene>